<feature type="signal peptide" evidence="2">
    <location>
        <begin position="1"/>
        <end position="24"/>
    </location>
</feature>
<evidence type="ECO:0000313" key="3">
    <source>
        <dbReference type="EMBL" id="KAI8044535.1"/>
    </source>
</evidence>
<proteinExistence type="predicted"/>
<evidence type="ECO:0000313" key="4">
    <source>
        <dbReference type="Proteomes" id="UP001059596"/>
    </source>
</evidence>
<gene>
    <name evidence="3" type="ORF">M5D96_000704</name>
</gene>
<dbReference type="EMBL" id="JAMKOV010000001">
    <property type="protein sequence ID" value="KAI8044535.1"/>
    <property type="molecule type" value="Genomic_DNA"/>
</dbReference>
<reference evidence="3" key="1">
    <citation type="journal article" date="2023" name="Genome Biol. Evol.">
        <title>Long-read-based Genome Assembly of Drosophila gunungcola Reveals Fewer Chemosensory Genes in Flower-breeding Species.</title>
        <authorList>
            <person name="Negi A."/>
            <person name="Liao B.Y."/>
            <person name="Yeh S.D."/>
        </authorList>
    </citation>
    <scope>NUCLEOTIDE SEQUENCE</scope>
    <source>
        <strain evidence="3">Sukarami</strain>
    </source>
</reference>
<evidence type="ECO:0000256" key="2">
    <source>
        <dbReference type="SAM" id="SignalP"/>
    </source>
</evidence>
<comment type="caution">
    <text evidence="3">The sequence shown here is derived from an EMBL/GenBank/DDBJ whole genome shotgun (WGS) entry which is preliminary data.</text>
</comment>
<name>A0A9P9YX48_9MUSC</name>
<feature type="non-terminal residue" evidence="3">
    <location>
        <position position="100"/>
    </location>
</feature>
<dbReference type="Proteomes" id="UP001059596">
    <property type="component" value="Chromosome 3R"/>
</dbReference>
<organism evidence="3 4">
    <name type="scientific">Drosophila gunungcola</name>
    <name type="common">fruit fly</name>
    <dbReference type="NCBI Taxonomy" id="103775"/>
    <lineage>
        <taxon>Eukaryota</taxon>
        <taxon>Metazoa</taxon>
        <taxon>Ecdysozoa</taxon>
        <taxon>Arthropoda</taxon>
        <taxon>Hexapoda</taxon>
        <taxon>Insecta</taxon>
        <taxon>Pterygota</taxon>
        <taxon>Neoptera</taxon>
        <taxon>Endopterygota</taxon>
        <taxon>Diptera</taxon>
        <taxon>Brachycera</taxon>
        <taxon>Muscomorpha</taxon>
        <taxon>Ephydroidea</taxon>
        <taxon>Drosophilidae</taxon>
        <taxon>Drosophila</taxon>
        <taxon>Sophophora</taxon>
    </lineage>
</organism>
<sequence length="100" mass="11027">ELAFHWGICVHCTINAILLTEALAHPDAHHVQLEQRVVDVLALLDVHEQMVDEASAPGGHRSEDVTERQKLVATVPGHQSRHNRKDVEDGTKPICGQMLG</sequence>
<dbReference type="AlphaFoldDB" id="A0A9P9YX48"/>
<keyword evidence="2" id="KW-0732">Signal</keyword>
<evidence type="ECO:0000256" key="1">
    <source>
        <dbReference type="SAM" id="MobiDB-lite"/>
    </source>
</evidence>
<protein>
    <submittedName>
        <fullName evidence="3">Uncharacterized protein</fullName>
    </submittedName>
</protein>
<keyword evidence="4" id="KW-1185">Reference proteome</keyword>
<accession>A0A9P9YX48</accession>
<feature type="chain" id="PRO_5040249522" evidence="2">
    <location>
        <begin position="25"/>
        <end position="100"/>
    </location>
</feature>
<feature type="region of interest" description="Disordered" evidence="1">
    <location>
        <begin position="73"/>
        <end position="100"/>
    </location>
</feature>